<evidence type="ECO:0000256" key="3">
    <source>
        <dbReference type="ARBA" id="ARBA00022755"/>
    </source>
</evidence>
<dbReference type="GO" id="GO:0046872">
    <property type="term" value="F:metal ion binding"/>
    <property type="evidence" value="ECO:0007669"/>
    <property type="project" value="InterPro"/>
</dbReference>
<evidence type="ECO:0000256" key="1">
    <source>
        <dbReference type="ARBA" id="ARBA00022598"/>
    </source>
</evidence>
<dbReference type="OrthoDB" id="2210549at2"/>
<organism evidence="7 8">
    <name type="scientific">Aneurinibacillus thermoaerophilus</name>
    <dbReference type="NCBI Taxonomy" id="143495"/>
    <lineage>
        <taxon>Bacteria</taxon>
        <taxon>Bacillati</taxon>
        <taxon>Bacillota</taxon>
        <taxon>Bacilli</taxon>
        <taxon>Bacillales</taxon>
        <taxon>Paenibacillaceae</taxon>
        <taxon>Aneurinibacillus group</taxon>
        <taxon>Aneurinibacillus</taxon>
    </lineage>
</organism>
<dbReference type="RefSeq" id="WP_057899158.1">
    <property type="nucleotide sequence ID" value="NZ_FNDE01000055.1"/>
</dbReference>
<sequence>MAILIFNRSKSFHFKEWLSDLNEELVLFTQVSRSDLDNYNHVEMIESFDQNGWTEIRAIELHKNFNFHTIIGHSEYDLIRAARLREKFCIRGQRVESALAFRNKVLMKQLAAKGGVEVPTFRSVNSSIDLFEFIEENGFPIVIKPIDGGGSRHTQVLYNFDEMKLILQQGLPTNLMVEKFVSGEMYHVDGIMRNGEILFSCASRYINGCLAFTKGASLGSVILDKKSRISNRLHQALSTVLASLPGAPILAFHAEFFHTDDDRLLLCEIASRTGGGRIIDTIREVFGIDLNRLWIRLQCGLDETPQLTQKADQLAGFLIVPPKNGKLLHLPKVVPFEWVVDYTSSVQPGQTLQNAASSVDSIATLIVKGTTEKMVESRLNQLNEWYMNELVWEEEWGGRIG</sequence>
<gene>
    <name evidence="7" type="ORF">SAMN04489735_105511</name>
</gene>
<dbReference type="InterPro" id="IPR011761">
    <property type="entry name" value="ATP-grasp"/>
</dbReference>
<dbReference type="Pfam" id="PF02222">
    <property type="entry name" value="ATP-grasp"/>
    <property type="match status" value="1"/>
</dbReference>
<evidence type="ECO:0000256" key="4">
    <source>
        <dbReference type="ARBA" id="ARBA00022840"/>
    </source>
</evidence>
<name>A0A1G8F3F9_ANETH</name>
<evidence type="ECO:0000256" key="5">
    <source>
        <dbReference type="PROSITE-ProRule" id="PRU00409"/>
    </source>
</evidence>
<dbReference type="InterPro" id="IPR003135">
    <property type="entry name" value="ATP-grasp_carboxylate-amine"/>
</dbReference>
<dbReference type="Proteomes" id="UP000198956">
    <property type="component" value="Unassembled WGS sequence"/>
</dbReference>
<dbReference type="GO" id="GO:0006164">
    <property type="term" value="P:purine nucleotide biosynthetic process"/>
    <property type="evidence" value="ECO:0007669"/>
    <property type="project" value="UniProtKB-KW"/>
</dbReference>
<dbReference type="Gene3D" id="3.30.470.20">
    <property type="entry name" value="ATP-grasp fold, B domain"/>
    <property type="match status" value="1"/>
</dbReference>
<reference evidence="7 8" key="1">
    <citation type="submission" date="2016-10" db="EMBL/GenBank/DDBJ databases">
        <authorList>
            <person name="de Groot N.N."/>
        </authorList>
    </citation>
    <scope>NUCLEOTIDE SEQUENCE [LARGE SCALE GENOMIC DNA]</scope>
    <source>
        <strain evidence="7 8">L 420-91</strain>
    </source>
</reference>
<dbReference type="AlphaFoldDB" id="A0A1G8F3F9"/>
<feature type="domain" description="ATP-grasp" evidence="6">
    <location>
        <begin position="108"/>
        <end position="299"/>
    </location>
</feature>
<evidence type="ECO:0000259" key="6">
    <source>
        <dbReference type="PROSITE" id="PS50975"/>
    </source>
</evidence>
<keyword evidence="2 5" id="KW-0547">Nucleotide-binding</keyword>
<dbReference type="PANTHER" id="PTHR43585:SF2">
    <property type="entry name" value="ATP-GRASP ENZYME FSQD"/>
    <property type="match status" value="1"/>
</dbReference>
<dbReference type="GO" id="GO:0005524">
    <property type="term" value="F:ATP binding"/>
    <property type="evidence" value="ECO:0007669"/>
    <property type="project" value="UniProtKB-UniRule"/>
</dbReference>
<keyword evidence="4 5" id="KW-0067">ATP-binding</keyword>
<dbReference type="GO" id="GO:0016874">
    <property type="term" value="F:ligase activity"/>
    <property type="evidence" value="ECO:0007669"/>
    <property type="project" value="UniProtKB-KW"/>
</dbReference>
<evidence type="ECO:0000256" key="2">
    <source>
        <dbReference type="ARBA" id="ARBA00022741"/>
    </source>
</evidence>
<keyword evidence="3" id="KW-0658">Purine biosynthesis</keyword>
<dbReference type="Gene3D" id="3.30.1490.20">
    <property type="entry name" value="ATP-grasp fold, A domain"/>
    <property type="match status" value="1"/>
</dbReference>
<dbReference type="InterPro" id="IPR013815">
    <property type="entry name" value="ATP_grasp_subdomain_1"/>
</dbReference>
<dbReference type="PROSITE" id="PS50975">
    <property type="entry name" value="ATP_GRASP"/>
    <property type="match status" value="1"/>
</dbReference>
<dbReference type="Gene3D" id="3.40.50.20">
    <property type="match status" value="1"/>
</dbReference>
<dbReference type="EMBL" id="FNDE01000055">
    <property type="protein sequence ID" value="SDH76673.1"/>
    <property type="molecule type" value="Genomic_DNA"/>
</dbReference>
<dbReference type="PANTHER" id="PTHR43585">
    <property type="entry name" value="FUMIPYRROLE BIOSYNTHESIS PROTEIN C"/>
    <property type="match status" value="1"/>
</dbReference>
<keyword evidence="1" id="KW-0436">Ligase</keyword>
<dbReference type="InterPro" id="IPR052032">
    <property type="entry name" value="ATP-dep_AA_Ligase"/>
</dbReference>
<accession>A0A1G8F3F9</accession>
<dbReference type="SUPFAM" id="SSF56059">
    <property type="entry name" value="Glutathione synthetase ATP-binding domain-like"/>
    <property type="match status" value="1"/>
</dbReference>
<evidence type="ECO:0000313" key="8">
    <source>
        <dbReference type="Proteomes" id="UP000198956"/>
    </source>
</evidence>
<proteinExistence type="predicted"/>
<evidence type="ECO:0000313" key="7">
    <source>
        <dbReference type="EMBL" id="SDH76673.1"/>
    </source>
</evidence>
<protein>
    <submittedName>
        <fullName evidence="7">ATP-grasp domain-containing protein</fullName>
    </submittedName>
</protein>